<gene>
    <name evidence="1" type="ORF">I540_2460</name>
</gene>
<dbReference type="Proteomes" id="UP000023351">
    <property type="component" value="Unassembled WGS sequence"/>
</dbReference>
<proteinExistence type="predicted"/>
<sequence>MERIGGFEFPAQIPDIDALLVGTGRRTASAYEAEALGPLHERLPLFLA</sequence>
<name>X8DPU2_9MYCO</name>
<accession>X8DPU2</accession>
<protein>
    <submittedName>
        <fullName evidence="1">Uncharacterized protein</fullName>
    </submittedName>
</protein>
<dbReference type="PATRIC" id="fig|1299321.3.peg.2380"/>
<reference evidence="1 2" key="1">
    <citation type="submission" date="2013-12" db="EMBL/GenBank/DDBJ databases">
        <authorList>
            <person name="Zelazny A."/>
            <person name="Olivier K."/>
            <person name="Holland S."/>
            <person name="Lenaerts A."/>
            <person name="Ordway D."/>
            <person name="DeGroote M.A."/>
            <person name="Parker T."/>
            <person name="Sizemore C."/>
            <person name="Tallon L.J."/>
            <person name="Sadzewicz L.K."/>
            <person name="Sengamalay N."/>
            <person name="Fraser C.M."/>
            <person name="Hine E."/>
            <person name="Shefchek K.A."/>
            <person name="Das S.P."/>
            <person name="Tettelin H."/>
        </authorList>
    </citation>
    <scope>NUCLEOTIDE SEQUENCE [LARGE SCALE GENOMIC DNA]</scope>
    <source>
        <strain evidence="1 2">1513</strain>
    </source>
</reference>
<organism evidence="1 2">
    <name type="scientific">Mycobacteroides abscessus subsp. bolletii 1513</name>
    <dbReference type="NCBI Taxonomy" id="1299321"/>
    <lineage>
        <taxon>Bacteria</taxon>
        <taxon>Bacillati</taxon>
        <taxon>Actinomycetota</taxon>
        <taxon>Actinomycetes</taxon>
        <taxon>Mycobacteriales</taxon>
        <taxon>Mycobacteriaceae</taxon>
        <taxon>Mycobacteroides</taxon>
        <taxon>Mycobacteroides abscessus</taxon>
    </lineage>
</organism>
<evidence type="ECO:0000313" key="1">
    <source>
        <dbReference type="EMBL" id="EUA70086.1"/>
    </source>
</evidence>
<dbReference type="AlphaFoldDB" id="X8DPU2"/>
<dbReference type="EMBL" id="JAOJ01000002">
    <property type="protein sequence ID" value="EUA70086.1"/>
    <property type="molecule type" value="Genomic_DNA"/>
</dbReference>
<evidence type="ECO:0000313" key="2">
    <source>
        <dbReference type="Proteomes" id="UP000023351"/>
    </source>
</evidence>
<comment type="caution">
    <text evidence="1">The sequence shown here is derived from an EMBL/GenBank/DDBJ whole genome shotgun (WGS) entry which is preliminary data.</text>
</comment>